<dbReference type="PANTHER" id="PTHR24052">
    <property type="entry name" value="DELTA-RELATED"/>
    <property type="match status" value="1"/>
</dbReference>
<comment type="caution">
    <text evidence="3">The sequence shown here is derived from an EMBL/GenBank/DDBJ whole genome shotgun (WGS) entry which is preliminary data.</text>
</comment>
<name>A0AAD5A0Q8_SILAS</name>
<dbReference type="InterPro" id="IPR052485">
    <property type="entry name" value="MEGF_diff_regulators"/>
</dbReference>
<comment type="caution">
    <text evidence="1">Lacks conserved residue(s) required for the propagation of feature annotation.</text>
</comment>
<dbReference type="PROSITE" id="PS50026">
    <property type="entry name" value="EGF_3"/>
    <property type="match status" value="1"/>
</dbReference>
<evidence type="ECO:0000256" key="1">
    <source>
        <dbReference type="PROSITE-ProRule" id="PRU00076"/>
    </source>
</evidence>
<dbReference type="PROSITE" id="PS00022">
    <property type="entry name" value="EGF_1"/>
    <property type="match status" value="1"/>
</dbReference>
<accession>A0AAD5A0Q8</accession>
<dbReference type="PROSITE" id="PS01186">
    <property type="entry name" value="EGF_2"/>
    <property type="match status" value="1"/>
</dbReference>
<dbReference type="AlphaFoldDB" id="A0AAD5A0Q8"/>
<keyword evidence="4" id="KW-1185">Reference proteome</keyword>
<feature type="non-terminal residue" evidence="3">
    <location>
        <position position="48"/>
    </location>
</feature>
<sequence>IHCDSVCAEGRWGPNCSLPCNCKNGASCSPDEGTCECAPGFRGNTCQR</sequence>
<feature type="non-terminal residue" evidence="3">
    <location>
        <position position="1"/>
    </location>
</feature>
<evidence type="ECO:0000313" key="3">
    <source>
        <dbReference type="EMBL" id="KAI5607370.1"/>
    </source>
</evidence>
<gene>
    <name evidence="3" type="ORF">C0J50_12425</name>
</gene>
<feature type="domain" description="EGF-like" evidence="2">
    <location>
        <begin position="12"/>
        <end position="47"/>
    </location>
</feature>
<keyword evidence="1" id="KW-1015">Disulfide bond</keyword>
<protein>
    <submittedName>
        <fullName evidence="3">Multiple epidermal growth factor-like domains protein 10</fullName>
    </submittedName>
</protein>
<dbReference type="Proteomes" id="UP001205998">
    <property type="component" value="Unassembled WGS sequence"/>
</dbReference>
<dbReference type="EMBL" id="MU592026">
    <property type="protein sequence ID" value="KAI5607370.1"/>
    <property type="molecule type" value="Genomic_DNA"/>
</dbReference>
<dbReference type="GO" id="GO:0016020">
    <property type="term" value="C:membrane"/>
    <property type="evidence" value="ECO:0007669"/>
    <property type="project" value="TreeGrafter"/>
</dbReference>
<feature type="disulfide bond" evidence="1">
    <location>
        <begin position="37"/>
        <end position="46"/>
    </location>
</feature>
<keyword evidence="1" id="KW-0245">EGF-like domain</keyword>
<evidence type="ECO:0000313" key="4">
    <source>
        <dbReference type="Proteomes" id="UP001205998"/>
    </source>
</evidence>
<dbReference type="Gene3D" id="2.170.300.10">
    <property type="entry name" value="Tie2 ligand-binding domain superfamily"/>
    <property type="match status" value="1"/>
</dbReference>
<evidence type="ECO:0000259" key="2">
    <source>
        <dbReference type="PROSITE" id="PS50026"/>
    </source>
</evidence>
<organism evidence="3 4">
    <name type="scientific">Silurus asotus</name>
    <name type="common">Amur catfish</name>
    <name type="synonym">Parasilurus asotus</name>
    <dbReference type="NCBI Taxonomy" id="30991"/>
    <lineage>
        <taxon>Eukaryota</taxon>
        <taxon>Metazoa</taxon>
        <taxon>Chordata</taxon>
        <taxon>Craniata</taxon>
        <taxon>Vertebrata</taxon>
        <taxon>Euteleostomi</taxon>
        <taxon>Actinopterygii</taxon>
        <taxon>Neopterygii</taxon>
        <taxon>Teleostei</taxon>
        <taxon>Ostariophysi</taxon>
        <taxon>Siluriformes</taxon>
        <taxon>Siluridae</taxon>
        <taxon>Silurus</taxon>
    </lineage>
</organism>
<reference evidence="3" key="1">
    <citation type="submission" date="2018-07" db="EMBL/GenBank/DDBJ databases">
        <title>Comparative genomics of catfishes provides insights into carnivory and benthic adaptation.</title>
        <authorList>
            <person name="Zhang Y."/>
            <person name="Wang D."/>
            <person name="Peng Z."/>
            <person name="Zheng S."/>
            <person name="Shao F."/>
            <person name="Tao W."/>
        </authorList>
    </citation>
    <scope>NUCLEOTIDE SEQUENCE</scope>
    <source>
        <strain evidence="3">Chongqing</strain>
    </source>
</reference>
<proteinExistence type="predicted"/>
<dbReference type="PANTHER" id="PTHR24052:SF13">
    <property type="entry name" value="MULTIPLE EGF LIKE DOMAINS 11"/>
    <property type="match status" value="1"/>
</dbReference>
<dbReference type="InterPro" id="IPR000742">
    <property type="entry name" value="EGF"/>
</dbReference>